<feature type="domain" description="Methyltransferase" evidence="8">
    <location>
        <begin position="166"/>
        <end position="244"/>
    </location>
</feature>
<evidence type="ECO:0000256" key="7">
    <source>
        <dbReference type="SAM" id="MobiDB-lite"/>
    </source>
</evidence>
<dbReference type="eggNOG" id="KOG1499">
    <property type="taxonomic scope" value="Eukaryota"/>
</dbReference>
<reference evidence="11" key="2">
    <citation type="submission" date="2008-08" db="EMBL/GenBank/DDBJ databases">
        <authorList>
            <consortium name="Diatom Consortium"/>
            <person name="Grigoriev I."/>
            <person name="Grimwood J."/>
            <person name="Kuo A."/>
            <person name="Otillar R.P."/>
            <person name="Salamov A."/>
            <person name="Detter J.C."/>
            <person name="Lindquist E."/>
            <person name="Shapiro H."/>
            <person name="Lucas S."/>
            <person name="Glavina del Rio T."/>
            <person name="Pitluck S."/>
            <person name="Rokhsar D."/>
            <person name="Bowler C."/>
        </authorList>
    </citation>
    <scope>GENOME REANNOTATION</scope>
    <source>
        <strain evidence="11">CCAP 1055/1</strain>
    </source>
</reference>
<dbReference type="KEGG" id="pti:PHATRDRAFT_17184"/>
<evidence type="ECO:0000313" key="11">
    <source>
        <dbReference type="Proteomes" id="UP000000759"/>
    </source>
</evidence>
<dbReference type="GeneID" id="7196036"/>
<protein>
    <recommendedName>
        <fullName evidence="12">Methyltransferase domain-containing protein</fullName>
    </recommendedName>
</protein>
<dbReference type="Proteomes" id="UP000000759">
    <property type="component" value="Chromosome 1"/>
</dbReference>
<dbReference type="InterPro" id="IPR041698">
    <property type="entry name" value="Methyltransf_25"/>
</dbReference>
<dbReference type="InterPro" id="IPR055135">
    <property type="entry name" value="PRMT_dom"/>
</dbReference>
<evidence type="ECO:0000259" key="9">
    <source>
        <dbReference type="Pfam" id="PF22528"/>
    </source>
</evidence>
<evidence type="ECO:0000256" key="5">
    <source>
        <dbReference type="ARBA" id="ARBA00023242"/>
    </source>
</evidence>
<sequence length="445" mass="49605">MTRQQVVSVEQCTSSSPTTLLSSSSSSLPDSADTRHTARTIPKRPLAIAEAFVPPLSSVKKRATDSDDNDTPVVAAVKLETVAMSGSSDTDVATPAARTIAVTEEAQPVHTKESTHAPEDRTSKDYYFDSYAHHGIHEEMLKDEVRTRTYEMAILQNRHLFQDKIVLDVGCGTGILSMFASQAGAKHVYAVDCSTIAHQARLIVAKNGFGDKITVIQGKIEEIDLPVAQVDIIVSEWMGYFLLYESMLDTVLFARDKWLVSGGVIFPDKAIMYLTAAEDSQVKHDRFDFWDDVYGFDMTAIKDIAIKEPVVDVIDPKALVTDSVPILTLDILTCTKDDLQFTSKFKLQAQRNDFIHGLVAYFECAFTQVHKPIGFSTAPFARYTHWKQTIFYLPRDVTICEGESVQGEITCKPNVRNPRDLDIGLSFDFAGRHCKIAETMNYRLR</sequence>
<feature type="compositionally biased region" description="Polar residues" evidence="7">
    <location>
        <begin position="1"/>
        <end position="12"/>
    </location>
</feature>
<dbReference type="GO" id="GO:0032259">
    <property type="term" value="P:methylation"/>
    <property type="evidence" value="ECO:0007669"/>
    <property type="project" value="UniProtKB-KW"/>
</dbReference>
<keyword evidence="5" id="KW-0539">Nucleus</keyword>
<reference evidence="10 11" key="1">
    <citation type="journal article" date="2008" name="Nature">
        <title>The Phaeodactylum genome reveals the evolutionary history of diatom genomes.</title>
        <authorList>
            <person name="Bowler C."/>
            <person name="Allen A.E."/>
            <person name="Badger J.H."/>
            <person name="Grimwood J."/>
            <person name="Jabbari K."/>
            <person name="Kuo A."/>
            <person name="Maheswari U."/>
            <person name="Martens C."/>
            <person name="Maumus F."/>
            <person name="Otillar R.P."/>
            <person name="Rayko E."/>
            <person name="Salamov A."/>
            <person name="Vandepoele K."/>
            <person name="Beszteri B."/>
            <person name="Gruber A."/>
            <person name="Heijde M."/>
            <person name="Katinka M."/>
            <person name="Mock T."/>
            <person name="Valentin K."/>
            <person name="Verret F."/>
            <person name="Berges J.A."/>
            <person name="Brownlee C."/>
            <person name="Cadoret J.P."/>
            <person name="Chiovitti A."/>
            <person name="Choi C.J."/>
            <person name="Coesel S."/>
            <person name="De Martino A."/>
            <person name="Detter J.C."/>
            <person name="Durkin C."/>
            <person name="Falciatore A."/>
            <person name="Fournet J."/>
            <person name="Haruta M."/>
            <person name="Huysman M.J."/>
            <person name="Jenkins B.D."/>
            <person name="Jiroutova K."/>
            <person name="Jorgensen R.E."/>
            <person name="Joubert Y."/>
            <person name="Kaplan A."/>
            <person name="Kroger N."/>
            <person name="Kroth P.G."/>
            <person name="La Roche J."/>
            <person name="Lindquist E."/>
            <person name="Lommer M."/>
            <person name="Martin-Jezequel V."/>
            <person name="Lopez P.J."/>
            <person name="Lucas S."/>
            <person name="Mangogna M."/>
            <person name="McGinnis K."/>
            <person name="Medlin L.K."/>
            <person name="Montsant A."/>
            <person name="Oudot-Le Secq M.P."/>
            <person name="Napoli C."/>
            <person name="Obornik M."/>
            <person name="Parker M.S."/>
            <person name="Petit J.L."/>
            <person name="Porcel B.M."/>
            <person name="Poulsen N."/>
            <person name="Robison M."/>
            <person name="Rychlewski L."/>
            <person name="Rynearson T.A."/>
            <person name="Schmutz J."/>
            <person name="Shapiro H."/>
            <person name="Siaut M."/>
            <person name="Stanley M."/>
            <person name="Sussman M.R."/>
            <person name="Taylor A.R."/>
            <person name="Vardi A."/>
            <person name="von Dassow P."/>
            <person name="Vyverman W."/>
            <person name="Willis A."/>
            <person name="Wyrwicz L.S."/>
            <person name="Rokhsar D.S."/>
            <person name="Weissenbach J."/>
            <person name="Armbrust E.V."/>
            <person name="Green B.R."/>
            <person name="Van de Peer Y."/>
            <person name="Grigoriev I.V."/>
        </authorList>
    </citation>
    <scope>NUCLEOTIDE SEQUENCE [LARGE SCALE GENOMIC DNA]</scope>
    <source>
        <strain evidence="10 11">CCAP 1055/1</strain>
    </source>
</reference>
<dbReference type="InParanoid" id="B7FRE3"/>
<dbReference type="AlphaFoldDB" id="B7FRE3"/>
<keyword evidence="2 6" id="KW-0489">Methyltransferase</keyword>
<dbReference type="SUPFAM" id="SSF53335">
    <property type="entry name" value="S-adenosyl-L-methionine-dependent methyltransferases"/>
    <property type="match status" value="1"/>
</dbReference>
<evidence type="ECO:0000256" key="2">
    <source>
        <dbReference type="ARBA" id="ARBA00022603"/>
    </source>
</evidence>
<name>B7FRE3_PHATC</name>
<dbReference type="CDD" id="cd02440">
    <property type="entry name" value="AdoMet_MTases"/>
    <property type="match status" value="1"/>
</dbReference>
<evidence type="ECO:0000256" key="6">
    <source>
        <dbReference type="PROSITE-ProRule" id="PRU01015"/>
    </source>
</evidence>
<feature type="domain" description="Protein arginine N-methyltransferase" evidence="9">
    <location>
        <begin position="268"/>
        <end position="430"/>
    </location>
</feature>
<dbReference type="FunFam" id="3.40.50.150:FF:000116">
    <property type="entry name" value="probable protein arginine N-methyltransferase 1"/>
    <property type="match status" value="1"/>
</dbReference>
<dbReference type="EMBL" id="CM000605">
    <property type="protein sequence ID" value="EEC51488.1"/>
    <property type="molecule type" value="Genomic_DNA"/>
</dbReference>
<evidence type="ECO:0000313" key="10">
    <source>
        <dbReference type="EMBL" id="EEC51488.1"/>
    </source>
</evidence>
<evidence type="ECO:0000259" key="8">
    <source>
        <dbReference type="Pfam" id="PF13649"/>
    </source>
</evidence>
<dbReference type="FunFam" id="2.70.160.11:FF:000001">
    <property type="entry name" value="Blast:Protein arginine N-methyltransferase 1"/>
    <property type="match status" value="1"/>
</dbReference>
<dbReference type="HOGENOM" id="CLU_017375_1_1_1"/>
<dbReference type="Gene3D" id="2.70.160.11">
    <property type="entry name" value="Hnrnp arginine n-methyltransferase1"/>
    <property type="match status" value="1"/>
</dbReference>
<keyword evidence="11" id="KW-1185">Reference proteome</keyword>
<dbReference type="PROSITE" id="PS51678">
    <property type="entry name" value="SAM_MT_PRMT"/>
    <property type="match status" value="1"/>
</dbReference>
<dbReference type="RefSeq" id="XP_002177025.1">
    <property type="nucleotide sequence ID" value="XM_002176989.1"/>
</dbReference>
<dbReference type="Pfam" id="PF22528">
    <property type="entry name" value="PRMT_C"/>
    <property type="match status" value="1"/>
</dbReference>
<dbReference type="GO" id="GO:0042054">
    <property type="term" value="F:histone methyltransferase activity"/>
    <property type="evidence" value="ECO:0007669"/>
    <property type="project" value="TreeGrafter"/>
</dbReference>
<dbReference type="PANTHER" id="PTHR11006:SF53">
    <property type="entry name" value="PROTEIN ARGININE N-METHYLTRANSFERASE 3"/>
    <property type="match status" value="1"/>
</dbReference>
<evidence type="ECO:0000256" key="4">
    <source>
        <dbReference type="ARBA" id="ARBA00022691"/>
    </source>
</evidence>
<gene>
    <name evidence="10" type="ORF">PHATRDRAFT_17184</name>
</gene>
<dbReference type="Gene3D" id="3.40.50.150">
    <property type="entry name" value="Vaccinia Virus protein VP39"/>
    <property type="match status" value="1"/>
</dbReference>
<dbReference type="InterPro" id="IPR029063">
    <property type="entry name" value="SAM-dependent_MTases_sf"/>
</dbReference>
<comment type="subcellular location">
    <subcellularLocation>
        <location evidence="1">Nucleus</location>
    </subcellularLocation>
</comment>
<feature type="compositionally biased region" description="Low complexity" evidence="7">
    <location>
        <begin position="13"/>
        <end position="29"/>
    </location>
</feature>
<dbReference type="OrthoDB" id="7848332at2759"/>
<dbReference type="PANTHER" id="PTHR11006">
    <property type="entry name" value="PROTEIN ARGININE N-METHYLTRANSFERASE"/>
    <property type="match status" value="1"/>
</dbReference>
<dbReference type="Pfam" id="PF13649">
    <property type="entry name" value="Methyltransf_25"/>
    <property type="match status" value="1"/>
</dbReference>
<organism evidence="10 11">
    <name type="scientific">Phaeodactylum tricornutum (strain CCAP 1055/1)</name>
    <dbReference type="NCBI Taxonomy" id="556484"/>
    <lineage>
        <taxon>Eukaryota</taxon>
        <taxon>Sar</taxon>
        <taxon>Stramenopiles</taxon>
        <taxon>Ochrophyta</taxon>
        <taxon>Bacillariophyta</taxon>
        <taxon>Bacillariophyceae</taxon>
        <taxon>Bacillariophycidae</taxon>
        <taxon>Naviculales</taxon>
        <taxon>Phaeodactylaceae</taxon>
        <taxon>Phaeodactylum</taxon>
    </lineage>
</organism>
<keyword evidence="4 6" id="KW-0949">S-adenosyl-L-methionine</keyword>
<keyword evidence="3 6" id="KW-0808">Transferase</keyword>
<dbReference type="STRING" id="556484.B7FRE3"/>
<dbReference type="InterPro" id="IPR025799">
    <property type="entry name" value="Arg_MeTrfase"/>
</dbReference>
<feature type="region of interest" description="Disordered" evidence="7">
    <location>
        <begin position="1"/>
        <end position="41"/>
    </location>
</feature>
<evidence type="ECO:0008006" key="12">
    <source>
        <dbReference type="Google" id="ProtNLM"/>
    </source>
</evidence>
<evidence type="ECO:0000256" key="3">
    <source>
        <dbReference type="ARBA" id="ARBA00022679"/>
    </source>
</evidence>
<dbReference type="FunCoup" id="B7FRE3">
    <property type="interactions" value="303"/>
</dbReference>
<dbReference type="GO" id="GO:0016274">
    <property type="term" value="F:protein-arginine N-methyltransferase activity"/>
    <property type="evidence" value="ECO:0007669"/>
    <property type="project" value="InterPro"/>
</dbReference>
<proteinExistence type="predicted"/>
<evidence type="ECO:0000256" key="1">
    <source>
        <dbReference type="ARBA" id="ARBA00004123"/>
    </source>
</evidence>
<dbReference type="GO" id="GO:0005634">
    <property type="term" value="C:nucleus"/>
    <property type="evidence" value="ECO:0007669"/>
    <property type="project" value="UniProtKB-SubCell"/>
</dbReference>
<accession>B7FRE3</accession>
<dbReference type="PaxDb" id="2850-Phatr17184"/>